<dbReference type="AlphaFoldDB" id="A0A317T5Q3"/>
<dbReference type="GO" id="GO:0016491">
    <property type="term" value="F:oxidoreductase activity"/>
    <property type="evidence" value="ECO:0007669"/>
    <property type="project" value="InterPro"/>
</dbReference>
<dbReference type="Pfam" id="PF04055">
    <property type="entry name" value="Radical_SAM"/>
    <property type="match status" value="1"/>
</dbReference>
<dbReference type="Gene3D" id="3.20.20.70">
    <property type="entry name" value="Aldolase class I"/>
    <property type="match status" value="1"/>
</dbReference>
<dbReference type="InterPro" id="IPR058240">
    <property type="entry name" value="rSAM_sf"/>
</dbReference>
<keyword evidence="3" id="KW-0949">S-adenosyl-L-methionine</keyword>
<comment type="cofactor">
    <cofactor evidence="1">
        <name>[4Fe-4S] cluster</name>
        <dbReference type="ChEBI" id="CHEBI:49883"/>
    </cofactor>
</comment>
<evidence type="ECO:0000256" key="6">
    <source>
        <dbReference type="ARBA" id="ARBA00023014"/>
    </source>
</evidence>
<protein>
    <recommendedName>
        <fullName evidence="7">Radical SAM core domain-containing protein</fullName>
    </recommendedName>
</protein>
<dbReference type="OrthoDB" id="9763993at2"/>
<dbReference type="InterPro" id="IPR007197">
    <property type="entry name" value="rSAM"/>
</dbReference>
<dbReference type="InterPro" id="IPR000385">
    <property type="entry name" value="MoaA_NifB_PqqE_Fe-S-bd_CS"/>
</dbReference>
<dbReference type="EMBL" id="PDNZ01000006">
    <property type="protein sequence ID" value="PWW81590.1"/>
    <property type="molecule type" value="Genomic_DNA"/>
</dbReference>
<dbReference type="SFLD" id="SFLDG01384">
    <property type="entry name" value="thioether_bond_formation_requi"/>
    <property type="match status" value="1"/>
</dbReference>
<organism evidence="8 9">
    <name type="scientific">Prosthecochloris marina</name>
    <dbReference type="NCBI Taxonomy" id="2017681"/>
    <lineage>
        <taxon>Bacteria</taxon>
        <taxon>Pseudomonadati</taxon>
        <taxon>Chlorobiota</taxon>
        <taxon>Chlorobiia</taxon>
        <taxon>Chlorobiales</taxon>
        <taxon>Chlorobiaceae</taxon>
        <taxon>Prosthecochloris</taxon>
    </lineage>
</organism>
<evidence type="ECO:0000313" key="9">
    <source>
        <dbReference type="Proteomes" id="UP000246278"/>
    </source>
</evidence>
<dbReference type="PANTHER" id="PTHR43273:SF8">
    <property type="entry name" value="RADICAL SAM DOMAIN PROTEIN"/>
    <property type="match status" value="1"/>
</dbReference>
<name>A0A317T5Q3_9CHLB</name>
<evidence type="ECO:0000256" key="5">
    <source>
        <dbReference type="ARBA" id="ARBA00023004"/>
    </source>
</evidence>
<dbReference type="InterPro" id="IPR013785">
    <property type="entry name" value="Aldolase_TIM"/>
</dbReference>
<evidence type="ECO:0000256" key="2">
    <source>
        <dbReference type="ARBA" id="ARBA00022485"/>
    </source>
</evidence>
<evidence type="ECO:0000256" key="4">
    <source>
        <dbReference type="ARBA" id="ARBA00022723"/>
    </source>
</evidence>
<evidence type="ECO:0000256" key="1">
    <source>
        <dbReference type="ARBA" id="ARBA00001966"/>
    </source>
</evidence>
<sequence length="481" mass="54341">MQKLKVSKYLRIIPRRVDFAIYHSLYGNLMLVDAEGKALLQSFDGGCVIDEAIRKFSAYDASVVWSYVHELRMRDFLVADDADEYGLVHADTLRREEQLEKGYLLRVLQLVVANTCNFNCKYCFVDKMYGSKERDALQHRPENMTMSFSTAKQSIEKVLDIVGRNGTPQLSIEFFGGEPLMNWPLIKQVLETFRTKSPEGIELLYSVTTNGSLITEEMARLFKEHNVTVTVSFDSPDSSAHSAVKAQKGGGLVKENLEILKKHGNWVTFNAVISRETIDGYDGKALIDSAKKYRIAMIGLILDLDLSFYSKESRRKKVIEQLWSTYEYGRDQGIAVVGYWHQIFNQIAGLQPINLLSGYKTCPATGCKVSVEPEGHVFICKCCSGYLGHVSQLEAVLKSEKYRQYSMQAYRNAPGCEGCAIEGFCAGVCMGALEKKYQRIDIVESSSCEVYKGITRKLLQNVDSNDVEVHYLHQDKNTSRI</sequence>
<evidence type="ECO:0000256" key="3">
    <source>
        <dbReference type="ARBA" id="ARBA00022691"/>
    </source>
</evidence>
<gene>
    <name evidence="8" type="ORF">CR164_09270</name>
</gene>
<accession>A0A317T5Q3</accession>
<evidence type="ECO:0000259" key="7">
    <source>
        <dbReference type="PROSITE" id="PS51918"/>
    </source>
</evidence>
<keyword evidence="6" id="KW-0411">Iron-sulfur</keyword>
<dbReference type="PROSITE" id="PS51918">
    <property type="entry name" value="RADICAL_SAM"/>
    <property type="match status" value="1"/>
</dbReference>
<reference evidence="9" key="1">
    <citation type="submission" date="2017-10" db="EMBL/GenBank/DDBJ databases">
        <authorList>
            <person name="Gaisin V.A."/>
            <person name="Rysina M.S."/>
            <person name="Grouzdev D.S."/>
        </authorList>
    </citation>
    <scope>NUCLEOTIDE SEQUENCE [LARGE SCALE GENOMIC DNA]</scope>
    <source>
        <strain evidence="9">V1</strain>
    </source>
</reference>
<dbReference type="PROSITE" id="PS01305">
    <property type="entry name" value="MOAA_NIFB_PQQE"/>
    <property type="match status" value="1"/>
</dbReference>
<keyword evidence="9" id="KW-1185">Reference proteome</keyword>
<keyword evidence="5" id="KW-0408">Iron</keyword>
<comment type="caution">
    <text evidence="8">The sequence shown here is derived from an EMBL/GenBank/DDBJ whole genome shotgun (WGS) entry which is preliminary data.</text>
</comment>
<dbReference type="SFLD" id="SFLDS00029">
    <property type="entry name" value="Radical_SAM"/>
    <property type="match status" value="1"/>
</dbReference>
<dbReference type="GO" id="GO:0032324">
    <property type="term" value="P:molybdopterin cofactor biosynthetic process"/>
    <property type="evidence" value="ECO:0007669"/>
    <property type="project" value="UniProtKB-ARBA"/>
</dbReference>
<dbReference type="GO" id="GO:0051539">
    <property type="term" value="F:4 iron, 4 sulfur cluster binding"/>
    <property type="evidence" value="ECO:0007669"/>
    <property type="project" value="UniProtKB-KW"/>
</dbReference>
<dbReference type="SUPFAM" id="SSF102114">
    <property type="entry name" value="Radical SAM enzymes"/>
    <property type="match status" value="1"/>
</dbReference>
<dbReference type="SMART" id="SM00729">
    <property type="entry name" value="Elp3"/>
    <property type="match status" value="1"/>
</dbReference>
<keyword evidence="4" id="KW-0479">Metal-binding</keyword>
<evidence type="ECO:0000313" key="8">
    <source>
        <dbReference type="EMBL" id="PWW81590.1"/>
    </source>
</evidence>
<proteinExistence type="predicted"/>
<dbReference type="RefSeq" id="WP_110023709.1">
    <property type="nucleotide sequence ID" value="NZ_PDNZ01000006.1"/>
</dbReference>
<keyword evidence="2" id="KW-0004">4Fe-4S</keyword>
<feature type="domain" description="Radical SAM core" evidence="7">
    <location>
        <begin position="102"/>
        <end position="335"/>
    </location>
</feature>
<dbReference type="CDD" id="cd01335">
    <property type="entry name" value="Radical_SAM"/>
    <property type="match status" value="1"/>
</dbReference>
<dbReference type="InterPro" id="IPR023867">
    <property type="entry name" value="Sulphatase_maturase_rSAM"/>
</dbReference>
<dbReference type="SFLD" id="SFLDG01386">
    <property type="entry name" value="main_SPASM_domain-containing"/>
    <property type="match status" value="1"/>
</dbReference>
<dbReference type="SFLD" id="SFLDG01067">
    <property type="entry name" value="SPASM/twitch_domain_containing"/>
    <property type="match status" value="1"/>
</dbReference>
<dbReference type="GO" id="GO:0046872">
    <property type="term" value="F:metal ion binding"/>
    <property type="evidence" value="ECO:0007669"/>
    <property type="project" value="UniProtKB-KW"/>
</dbReference>
<dbReference type="InterPro" id="IPR006638">
    <property type="entry name" value="Elp3/MiaA/NifB-like_rSAM"/>
</dbReference>
<dbReference type="Proteomes" id="UP000246278">
    <property type="component" value="Unassembled WGS sequence"/>
</dbReference>
<dbReference type="PANTHER" id="PTHR43273">
    <property type="entry name" value="ANAEROBIC SULFATASE-MATURATING ENZYME HOMOLOG ASLB-RELATED"/>
    <property type="match status" value="1"/>
</dbReference>